<feature type="chain" id="PRO_5046950884" description="Lipoprotein" evidence="1">
    <location>
        <begin position="31"/>
        <end position="240"/>
    </location>
</feature>
<sequence>MFATPRAAARAAARAAGIAVTALCALAVTAACSDSGDDGEQPGRGLITATTMRGALLQASEVGPTWKAPEESADPNQLMSICGGTTTPPTVPPGGQVVAAPLVDEGEKGAQTLEQIALVYGNKSGADAALAGLRGVADGCRKSLSVPAVKTSDRNEPAYTETVEVQPLDEGGWTGFVVIRHKKYEAGHPGTADTAVVVVQTSNVVLVDAYALYQLDNASTGPGFDQDWKKLVGTVVQRVG</sequence>
<accession>A0ABW2I0S5</accession>
<evidence type="ECO:0000256" key="1">
    <source>
        <dbReference type="SAM" id="SignalP"/>
    </source>
</evidence>
<dbReference type="EMBL" id="JBHTBJ010000026">
    <property type="protein sequence ID" value="MFC7277859.1"/>
    <property type="molecule type" value="Genomic_DNA"/>
</dbReference>
<protein>
    <recommendedName>
        <fullName evidence="4">Lipoprotein</fullName>
    </recommendedName>
</protein>
<evidence type="ECO:0000313" key="2">
    <source>
        <dbReference type="EMBL" id="MFC7277859.1"/>
    </source>
</evidence>
<dbReference type="RefSeq" id="WP_378974003.1">
    <property type="nucleotide sequence ID" value="NZ_JBHTBJ010000026.1"/>
</dbReference>
<evidence type="ECO:0000313" key="3">
    <source>
        <dbReference type="Proteomes" id="UP001596548"/>
    </source>
</evidence>
<dbReference type="Proteomes" id="UP001596548">
    <property type="component" value="Unassembled WGS sequence"/>
</dbReference>
<evidence type="ECO:0008006" key="4">
    <source>
        <dbReference type="Google" id="ProtNLM"/>
    </source>
</evidence>
<proteinExistence type="predicted"/>
<comment type="caution">
    <text evidence="2">The sequence shown here is derived from an EMBL/GenBank/DDBJ whole genome shotgun (WGS) entry which is preliminary data.</text>
</comment>
<feature type="signal peptide" evidence="1">
    <location>
        <begin position="1"/>
        <end position="30"/>
    </location>
</feature>
<keyword evidence="1" id="KW-0732">Signal</keyword>
<keyword evidence="3" id="KW-1185">Reference proteome</keyword>
<gene>
    <name evidence="2" type="ORF">ACFQS1_28050</name>
</gene>
<reference evidence="3" key="1">
    <citation type="journal article" date="2019" name="Int. J. Syst. Evol. Microbiol.">
        <title>The Global Catalogue of Microorganisms (GCM) 10K type strain sequencing project: providing services to taxonomists for standard genome sequencing and annotation.</title>
        <authorList>
            <consortium name="The Broad Institute Genomics Platform"/>
            <consortium name="The Broad Institute Genome Sequencing Center for Infectious Disease"/>
            <person name="Wu L."/>
            <person name="Ma J."/>
        </authorList>
    </citation>
    <scope>NUCLEOTIDE SEQUENCE [LARGE SCALE GENOMIC DNA]</scope>
    <source>
        <strain evidence="3">XZYJT-10</strain>
    </source>
</reference>
<organism evidence="2 3">
    <name type="scientific">Paractinoplanes rhizophilus</name>
    <dbReference type="NCBI Taxonomy" id="1416877"/>
    <lineage>
        <taxon>Bacteria</taxon>
        <taxon>Bacillati</taxon>
        <taxon>Actinomycetota</taxon>
        <taxon>Actinomycetes</taxon>
        <taxon>Micromonosporales</taxon>
        <taxon>Micromonosporaceae</taxon>
        <taxon>Paractinoplanes</taxon>
    </lineage>
</organism>
<dbReference type="PROSITE" id="PS51257">
    <property type="entry name" value="PROKAR_LIPOPROTEIN"/>
    <property type="match status" value="1"/>
</dbReference>
<name>A0ABW2I0S5_9ACTN</name>